<reference evidence="3" key="1">
    <citation type="journal article" date="2019" name="Int. J. Syst. Evol. Microbiol.">
        <title>The Global Catalogue of Microorganisms (GCM) 10K type strain sequencing project: providing services to taxonomists for standard genome sequencing and annotation.</title>
        <authorList>
            <consortium name="The Broad Institute Genomics Platform"/>
            <consortium name="The Broad Institute Genome Sequencing Center for Infectious Disease"/>
            <person name="Wu L."/>
            <person name="Ma J."/>
        </authorList>
    </citation>
    <scope>NUCLEOTIDE SEQUENCE [LARGE SCALE GENOMIC DNA]</scope>
    <source>
        <strain evidence="3">2902at01</strain>
    </source>
</reference>
<comment type="caution">
    <text evidence="2">The sequence shown here is derived from an EMBL/GenBank/DDBJ whole genome shotgun (WGS) entry which is preliminary data.</text>
</comment>
<keyword evidence="3" id="KW-1185">Reference proteome</keyword>
<dbReference type="EMBL" id="JBHSBN010000011">
    <property type="protein sequence ID" value="MFC4107751.1"/>
    <property type="molecule type" value="Genomic_DNA"/>
</dbReference>
<feature type="region of interest" description="Disordered" evidence="1">
    <location>
        <begin position="41"/>
        <end position="63"/>
    </location>
</feature>
<evidence type="ECO:0000313" key="2">
    <source>
        <dbReference type="EMBL" id="MFC4107751.1"/>
    </source>
</evidence>
<name>A0ABV8KNP4_9ACTN</name>
<sequence>MRISLRRQAPDPIAAASAEILQAAHDDDAEEATKARERLLQLARNDTSGRYPGRPTGRIGGNR</sequence>
<evidence type="ECO:0000313" key="3">
    <source>
        <dbReference type="Proteomes" id="UP001595868"/>
    </source>
</evidence>
<dbReference type="RefSeq" id="WP_377547073.1">
    <property type="nucleotide sequence ID" value="NZ_JBHSBN010000011.1"/>
</dbReference>
<dbReference type="Proteomes" id="UP001595868">
    <property type="component" value="Unassembled WGS sequence"/>
</dbReference>
<proteinExistence type="predicted"/>
<evidence type="ECO:0000256" key="1">
    <source>
        <dbReference type="SAM" id="MobiDB-lite"/>
    </source>
</evidence>
<organism evidence="2 3">
    <name type="scientific">Micromonospora zhanjiangensis</name>
    <dbReference type="NCBI Taxonomy" id="1522057"/>
    <lineage>
        <taxon>Bacteria</taxon>
        <taxon>Bacillati</taxon>
        <taxon>Actinomycetota</taxon>
        <taxon>Actinomycetes</taxon>
        <taxon>Micromonosporales</taxon>
        <taxon>Micromonosporaceae</taxon>
        <taxon>Micromonospora</taxon>
    </lineage>
</organism>
<protein>
    <submittedName>
        <fullName evidence="2">Uncharacterized protein</fullName>
    </submittedName>
</protein>
<accession>A0ABV8KNP4</accession>
<gene>
    <name evidence="2" type="ORF">ACFOX0_17695</name>
</gene>